<dbReference type="PANTHER" id="PTHR43363">
    <property type="entry name" value="HYPOXANTHINE PHOSPHORIBOSYLTRANSFERASE"/>
    <property type="match status" value="1"/>
</dbReference>
<accession>A0A1F7I4Q9</accession>
<dbReference type="SUPFAM" id="SSF53271">
    <property type="entry name" value="PRTase-like"/>
    <property type="match status" value="1"/>
</dbReference>
<organism evidence="4 5">
    <name type="scientific">Candidatus Roizmanbacteria bacterium RIFCSPHIGHO2_12_FULL_41_11</name>
    <dbReference type="NCBI Taxonomy" id="1802052"/>
    <lineage>
        <taxon>Bacteria</taxon>
        <taxon>Candidatus Roizmaniibacteriota</taxon>
    </lineage>
</organism>
<keyword evidence="2" id="KW-0808">Transferase</keyword>
<dbReference type="EMBL" id="MGAC01000017">
    <property type="protein sequence ID" value="OGK38341.1"/>
    <property type="molecule type" value="Genomic_DNA"/>
</dbReference>
<dbReference type="InterPro" id="IPR000836">
    <property type="entry name" value="PRTase_dom"/>
</dbReference>
<comment type="caution">
    <text evidence="4">The sequence shown here is derived from an EMBL/GenBank/DDBJ whole genome shotgun (WGS) entry which is preliminary data.</text>
</comment>
<dbReference type="Pfam" id="PF00156">
    <property type="entry name" value="Pribosyltran"/>
    <property type="match status" value="1"/>
</dbReference>
<protein>
    <recommendedName>
        <fullName evidence="3">Phosphoribosyltransferase domain-containing protein</fullName>
    </recommendedName>
</protein>
<sequence length="186" mass="21459">MNEMKFIKISWTQFAKDCISLTKRLEDKKIDKIVAITRGGLVVARILSDLLDVPISHITIASYANLQQQKVPRVTEASSNNYHGQTILITDEVSDTGHTFKRALSYFENLSVGRIYTLATYIKPKTIYTPDFYQRTINAWIIFPYEIKETADAFMKMYKDKNLVKKKLTEVGYEPWEIVAVIDKHS</sequence>
<dbReference type="Proteomes" id="UP000176803">
    <property type="component" value="Unassembled WGS sequence"/>
</dbReference>
<evidence type="ECO:0000259" key="3">
    <source>
        <dbReference type="Pfam" id="PF00156"/>
    </source>
</evidence>
<dbReference type="AlphaFoldDB" id="A0A1F7I4Q9"/>
<evidence type="ECO:0000256" key="2">
    <source>
        <dbReference type="ARBA" id="ARBA00022679"/>
    </source>
</evidence>
<proteinExistence type="predicted"/>
<feature type="domain" description="Phosphoribosyltransferase" evidence="3">
    <location>
        <begin position="13"/>
        <end position="146"/>
    </location>
</feature>
<name>A0A1F7I4Q9_9BACT</name>
<evidence type="ECO:0000313" key="5">
    <source>
        <dbReference type="Proteomes" id="UP000176803"/>
    </source>
</evidence>
<dbReference type="PANTHER" id="PTHR43363:SF2">
    <property type="entry name" value="PHOSPHORIBOSYLTRANSFERASE"/>
    <property type="match status" value="1"/>
</dbReference>
<reference evidence="4 5" key="1">
    <citation type="journal article" date="2016" name="Nat. Commun.">
        <title>Thousands of microbial genomes shed light on interconnected biogeochemical processes in an aquifer system.</title>
        <authorList>
            <person name="Anantharaman K."/>
            <person name="Brown C.T."/>
            <person name="Hug L.A."/>
            <person name="Sharon I."/>
            <person name="Castelle C.J."/>
            <person name="Probst A.J."/>
            <person name="Thomas B.C."/>
            <person name="Singh A."/>
            <person name="Wilkins M.J."/>
            <person name="Karaoz U."/>
            <person name="Brodie E.L."/>
            <person name="Williams K.H."/>
            <person name="Hubbard S.S."/>
            <person name="Banfield J.F."/>
        </authorList>
    </citation>
    <scope>NUCLEOTIDE SEQUENCE [LARGE SCALE GENOMIC DNA]</scope>
</reference>
<gene>
    <name evidence="4" type="ORF">A3F03_02115</name>
</gene>
<evidence type="ECO:0000313" key="4">
    <source>
        <dbReference type="EMBL" id="OGK38341.1"/>
    </source>
</evidence>
<evidence type="ECO:0000256" key="1">
    <source>
        <dbReference type="ARBA" id="ARBA00022676"/>
    </source>
</evidence>
<dbReference type="GO" id="GO:0016757">
    <property type="term" value="F:glycosyltransferase activity"/>
    <property type="evidence" value="ECO:0007669"/>
    <property type="project" value="UniProtKB-KW"/>
</dbReference>
<dbReference type="CDD" id="cd06223">
    <property type="entry name" value="PRTases_typeI"/>
    <property type="match status" value="1"/>
</dbReference>
<dbReference type="Gene3D" id="3.40.50.2020">
    <property type="match status" value="1"/>
</dbReference>
<keyword evidence="1" id="KW-0328">Glycosyltransferase</keyword>
<dbReference type="InterPro" id="IPR029057">
    <property type="entry name" value="PRTase-like"/>
</dbReference>